<name>A0AAV3XT53_9CYAN</name>
<dbReference type="InterPro" id="IPR027417">
    <property type="entry name" value="P-loop_NTPase"/>
</dbReference>
<keyword evidence="3" id="KW-1185">Reference proteome</keyword>
<comment type="caution">
    <text evidence="2">The sequence shown here is derived from an EMBL/GenBank/DDBJ whole genome shotgun (WGS) entry which is preliminary data.</text>
</comment>
<evidence type="ECO:0000313" key="2">
    <source>
        <dbReference type="EMBL" id="GET44399.1"/>
    </source>
</evidence>
<dbReference type="InterPro" id="IPR003439">
    <property type="entry name" value="ABC_transporter-like_ATP-bd"/>
</dbReference>
<dbReference type="GO" id="GO:0016887">
    <property type="term" value="F:ATP hydrolysis activity"/>
    <property type="evidence" value="ECO:0007669"/>
    <property type="project" value="InterPro"/>
</dbReference>
<evidence type="ECO:0000259" key="1">
    <source>
        <dbReference type="Pfam" id="PF00005"/>
    </source>
</evidence>
<dbReference type="AlphaFoldDB" id="A0AAV3XT53"/>
<dbReference type="Pfam" id="PF00005">
    <property type="entry name" value="ABC_tran"/>
    <property type="match status" value="1"/>
</dbReference>
<accession>A0AAV3XT53</accession>
<dbReference type="EMBL" id="BLAY01000344">
    <property type="protein sequence ID" value="GET44399.1"/>
    <property type="molecule type" value="Genomic_DNA"/>
</dbReference>
<gene>
    <name evidence="2" type="ORF">MiSe_92260</name>
</gene>
<reference evidence="2" key="1">
    <citation type="submission" date="2019-10" db="EMBL/GenBank/DDBJ databases">
        <title>Draft genome sequece of Microseira wollei NIES-4236.</title>
        <authorList>
            <person name="Yamaguchi H."/>
            <person name="Suzuki S."/>
            <person name="Kawachi M."/>
        </authorList>
    </citation>
    <scope>NUCLEOTIDE SEQUENCE</scope>
    <source>
        <strain evidence="2">NIES-4236</strain>
    </source>
</reference>
<dbReference type="PANTHER" id="PTHR42798:SF2">
    <property type="entry name" value="ABC TRANSPORTER ATP-BINDING PROTEIN MG467-RELATED"/>
    <property type="match status" value="1"/>
</dbReference>
<dbReference type="RefSeq" id="WP_307731682.1">
    <property type="nucleotide sequence ID" value="NZ_BLAY01000344.1"/>
</dbReference>
<proteinExistence type="predicted"/>
<sequence length="98" mass="10793">MNNRPSQLSGGQQQRVAIAPALVNRPALVLADEPTGALDTQTSQDVMNLFAELNQQGMAIVLVTHEPDIAEQTKRIIRVQDGYVVNASEHYPLRLPDF</sequence>
<evidence type="ECO:0000313" key="3">
    <source>
        <dbReference type="Proteomes" id="UP001050975"/>
    </source>
</evidence>
<dbReference type="SUPFAM" id="SSF52540">
    <property type="entry name" value="P-loop containing nucleoside triphosphate hydrolases"/>
    <property type="match status" value="1"/>
</dbReference>
<organism evidence="2 3">
    <name type="scientific">Microseira wollei NIES-4236</name>
    <dbReference type="NCBI Taxonomy" id="2530354"/>
    <lineage>
        <taxon>Bacteria</taxon>
        <taxon>Bacillati</taxon>
        <taxon>Cyanobacteriota</taxon>
        <taxon>Cyanophyceae</taxon>
        <taxon>Oscillatoriophycideae</taxon>
        <taxon>Aerosakkonematales</taxon>
        <taxon>Aerosakkonemataceae</taxon>
        <taxon>Microseira</taxon>
    </lineage>
</organism>
<protein>
    <submittedName>
        <fullName evidence="2">ABC transporter-like protein</fullName>
    </submittedName>
</protein>
<dbReference type="Proteomes" id="UP001050975">
    <property type="component" value="Unassembled WGS sequence"/>
</dbReference>
<dbReference type="Gene3D" id="3.40.50.300">
    <property type="entry name" value="P-loop containing nucleotide triphosphate hydrolases"/>
    <property type="match status" value="1"/>
</dbReference>
<feature type="domain" description="ABC transporter" evidence="1">
    <location>
        <begin position="3"/>
        <end position="35"/>
    </location>
</feature>
<dbReference type="PANTHER" id="PTHR42798">
    <property type="entry name" value="LIPOPROTEIN-RELEASING SYSTEM ATP-BINDING PROTEIN LOLD"/>
    <property type="match status" value="1"/>
</dbReference>
<dbReference type="GO" id="GO:0005524">
    <property type="term" value="F:ATP binding"/>
    <property type="evidence" value="ECO:0007669"/>
    <property type="project" value="InterPro"/>
</dbReference>